<evidence type="ECO:0000313" key="3">
    <source>
        <dbReference type="Proteomes" id="UP000403266"/>
    </source>
</evidence>
<dbReference type="AlphaFoldDB" id="A0A5N7MUY0"/>
<keyword evidence="1" id="KW-0812">Transmembrane</keyword>
<gene>
    <name evidence="2" type="ORF">FS320_22525</name>
</gene>
<protein>
    <submittedName>
        <fullName evidence="2">Uncharacterized protein</fullName>
    </submittedName>
</protein>
<accession>A0A5N7MUY0</accession>
<feature type="transmembrane region" description="Helical" evidence="1">
    <location>
        <begin position="44"/>
        <end position="69"/>
    </location>
</feature>
<evidence type="ECO:0000256" key="1">
    <source>
        <dbReference type="SAM" id="Phobius"/>
    </source>
</evidence>
<comment type="caution">
    <text evidence="2">The sequence shown here is derived from an EMBL/GenBank/DDBJ whole genome shotgun (WGS) entry which is preliminary data.</text>
</comment>
<evidence type="ECO:0000313" key="2">
    <source>
        <dbReference type="EMBL" id="MPR27866.1"/>
    </source>
</evidence>
<reference evidence="2 3" key="1">
    <citation type="journal article" date="2019" name="Syst. Appl. Microbiol.">
        <title>Microvirga tunisiensis sp. nov., a root nodule symbiotic bacterium isolated from Lupinus micranthus and L. luteus grown in Northern Tunisia.</title>
        <authorList>
            <person name="Msaddak A."/>
            <person name="Rejili M."/>
            <person name="Duran D."/>
            <person name="Mars M."/>
            <person name="Palacios J.M."/>
            <person name="Ruiz-Argueso T."/>
            <person name="Rey L."/>
            <person name="Imperial J."/>
        </authorList>
    </citation>
    <scope>NUCLEOTIDE SEQUENCE [LARGE SCALE GENOMIC DNA]</scope>
    <source>
        <strain evidence="2 3">Lmie10</strain>
    </source>
</reference>
<keyword evidence="3" id="KW-1185">Reference proteome</keyword>
<keyword evidence="1" id="KW-1133">Transmembrane helix</keyword>
<organism evidence="2 3">
    <name type="scientific">Microvirga tunisiensis</name>
    <dbReference type="NCBI Taxonomy" id="2108360"/>
    <lineage>
        <taxon>Bacteria</taxon>
        <taxon>Pseudomonadati</taxon>
        <taxon>Pseudomonadota</taxon>
        <taxon>Alphaproteobacteria</taxon>
        <taxon>Hyphomicrobiales</taxon>
        <taxon>Methylobacteriaceae</taxon>
        <taxon>Microvirga</taxon>
    </lineage>
</organism>
<name>A0A5N7MUY0_9HYPH</name>
<feature type="transmembrane region" description="Helical" evidence="1">
    <location>
        <begin position="12"/>
        <end position="38"/>
    </location>
</feature>
<dbReference type="Proteomes" id="UP000403266">
    <property type="component" value="Unassembled WGS sequence"/>
</dbReference>
<dbReference type="EMBL" id="VOSK01000111">
    <property type="protein sequence ID" value="MPR27866.1"/>
    <property type="molecule type" value="Genomic_DNA"/>
</dbReference>
<proteinExistence type="predicted"/>
<sequence length="78" mass="8352">MAGLGEWLGLHWIVAGPLALFLAYLPLVGSILGLLGAVHAWHWAWWQAGLLFFGGFALMAALGGLSAMVDSFRSRRSA</sequence>
<keyword evidence="1" id="KW-0472">Membrane</keyword>